<reference evidence="2" key="1">
    <citation type="submission" date="2016-12" db="EMBL/GenBank/DDBJ databases">
        <authorList>
            <person name="Moulin L."/>
        </authorList>
    </citation>
    <scope>NUCLEOTIDE SEQUENCE [LARGE SCALE GENOMIC DNA]</scope>
    <source>
        <strain evidence="2">STM 7183</strain>
    </source>
</reference>
<dbReference type="Proteomes" id="UP000195569">
    <property type="component" value="Unassembled WGS sequence"/>
</dbReference>
<evidence type="ECO:0000256" key="1">
    <source>
        <dbReference type="SAM" id="MobiDB-lite"/>
    </source>
</evidence>
<feature type="region of interest" description="Disordered" evidence="1">
    <location>
        <begin position="1"/>
        <end position="25"/>
    </location>
</feature>
<evidence type="ECO:0000313" key="2">
    <source>
        <dbReference type="EMBL" id="SIT43043.1"/>
    </source>
</evidence>
<protein>
    <submittedName>
        <fullName evidence="2">Uncharacterized protein</fullName>
    </submittedName>
</protein>
<dbReference type="EMBL" id="CYGY02000034">
    <property type="protein sequence ID" value="SIT43043.1"/>
    <property type="molecule type" value="Genomic_DNA"/>
</dbReference>
<keyword evidence="3" id="KW-1185">Reference proteome</keyword>
<dbReference type="AlphaFoldDB" id="A0A1N7S7P4"/>
<name>A0A1N7S7P4_9BURK</name>
<evidence type="ECO:0000313" key="3">
    <source>
        <dbReference type="Proteomes" id="UP000195569"/>
    </source>
</evidence>
<gene>
    <name evidence="2" type="ORF">BN2476_340035</name>
</gene>
<sequence>MDSRAFAGGPDGLKNRGVVRGKDYPQPVVDHAKARRATLARCAHVERALLAGSHAGQRDSA</sequence>
<accession>A0A1N7S7P4</accession>
<comment type="caution">
    <text evidence="2">The sequence shown here is derived from an EMBL/GenBank/DDBJ whole genome shotgun (WGS) entry which is preliminary data.</text>
</comment>
<proteinExistence type="predicted"/>
<organism evidence="2 3">
    <name type="scientific">Paraburkholderia piptadeniae</name>
    <dbReference type="NCBI Taxonomy" id="1701573"/>
    <lineage>
        <taxon>Bacteria</taxon>
        <taxon>Pseudomonadati</taxon>
        <taxon>Pseudomonadota</taxon>
        <taxon>Betaproteobacteria</taxon>
        <taxon>Burkholderiales</taxon>
        <taxon>Burkholderiaceae</taxon>
        <taxon>Paraburkholderia</taxon>
    </lineage>
</organism>